<dbReference type="Pfam" id="PF00440">
    <property type="entry name" value="TetR_N"/>
    <property type="match status" value="1"/>
</dbReference>
<protein>
    <submittedName>
        <fullName evidence="6">AcrR family transcriptional regulator</fullName>
    </submittedName>
</protein>
<name>A0A7W4UXC9_LEIAQ</name>
<evidence type="ECO:0000259" key="5">
    <source>
        <dbReference type="PROSITE" id="PS50977"/>
    </source>
</evidence>
<gene>
    <name evidence="6" type="ORF">FHX33_002460</name>
</gene>
<dbReference type="RefSeq" id="WP_155828935.1">
    <property type="nucleotide sequence ID" value="NZ_JACHVP010000002.1"/>
</dbReference>
<evidence type="ECO:0000256" key="4">
    <source>
        <dbReference type="PROSITE-ProRule" id="PRU00335"/>
    </source>
</evidence>
<dbReference type="InterPro" id="IPR009057">
    <property type="entry name" value="Homeodomain-like_sf"/>
</dbReference>
<comment type="caution">
    <text evidence="6">The sequence shown here is derived from an EMBL/GenBank/DDBJ whole genome shotgun (WGS) entry which is preliminary data.</text>
</comment>
<dbReference type="PANTHER" id="PTHR47506">
    <property type="entry name" value="TRANSCRIPTIONAL REGULATORY PROTEIN"/>
    <property type="match status" value="1"/>
</dbReference>
<dbReference type="AlphaFoldDB" id="A0A7W4UXC9"/>
<evidence type="ECO:0000256" key="2">
    <source>
        <dbReference type="ARBA" id="ARBA00023125"/>
    </source>
</evidence>
<keyword evidence="2 4" id="KW-0238">DNA-binding</keyword>
<feature type="DNA-binding region" description="H-T-H motif" evidence="4">
    <location>
        <begin position="26"/>
        <end position="45"/>
    </location>
</feature>
<proteinExistence type="predicted"/>
<dbReference type="PANTHER" id="PTHR47506:SF3">
    <property type="entry name" value="HTH-TYPE TRANSCRIPTIONAL REGULATOR LMRA"/>
    <property type="match status" value="1"/>
</dbReference>
<evidence type="ECO:0000313" key="7">
    <source>
        <dbReference type="Proteomes" id="UP000538196"/>
    </source>
</evidence>
<dbReference type="Proteomes" id="UP000538196">
    <property type="component" value="Unassembled WGS sequence"/>
</dbReference>
<dbReference type="PROSITE" id="PS50977">
    <property type="entry name" value="HTH_TETR_2"/>
    <property type="match status" value="1"/>
</dbReference>
<keyword evidence="1" id="KW-0805">Transcription regulation</keyword>
<evidence type="ECO:0000256" key="3">
    <source>
        <dbReference type="ARBA" id="ARBA00023163"/>
    </source>
</evidence>
<dbReference type="GO" id="GO:0003677">
    <property type="term" value="F:DNA binding"/>
    <property type="evidence" value="ECO:0007669"/>
    <property type="project" value="UniProtKB-UniRule"/>
</dbReference>
<reference evidence="6 7" key="1">
    <citation type="submission" date="2020-08" db="EMBL/GenBank/DDBJ databases">
        <title>Sequencing the genomes of 1000 actinobacteria strains.</title>
        <authorList>
            <person name="Klenk H.-P."/>
        </authorList>
    </citation>
    <scope>NUCLEOTIDE SEQUENCE [LARGE SCALE GENOMIC DNA]</scope>
    <source>
        <strain evidence="6 7">DSM 20146</strain>
    </source>
</reference>
<dbReference type="SUPFAM" id="SSF46689">
    <property type="entry name" value="Homeodomain-like"/>
    <property type="match status" value="1"/>
</dbReference>
<keyword evidence="7" id="KW-1185">Reference proteome</keyword>
<evidence type="ECO:0000313" key="6">
    <source>
        <dbReference type="EMBL" id="MBB2967697.1"/>
    </source>
</evidence>
<dbReference type="EMBL" id="JACHVP010000002">
    <property type="protein sequence ID" value="MBB2967697.1"/>
    <property type="molecule type" value="Genomic_DNA"/>
</dbReference>
<keyword evidence="3" id="KW-0804">Transcription</keyword>
<dbReference type="Pfam" id="PF21993">
    <property type="entry name" value="TetR_C_13_2"/>
    <property type="match status" value="1"/>
</dbReference>
<dbReference type="InterPro" id="IPR036271">
    <property type="entry name" value="Tet_transcr_reg_TetR-rel_C_sf"/>
</dbReference>
<organism evidence="6 7">
    <name type="scientific">Leifsonia aquatica</name>
    <name type="common">Corynebacterium aquaticum</name>
    <dbReference type="NCBI Taxonomy" id="144185"/>
    <lineage>
        <taxon>Bacteria</taxon>
        <taxon>Bacillati</taxon>
        <taxon>Actinomycetota</taxon>
        <taxon>Actinomycetes</taxon>
        <taxon>Micrococcales</taxon>
        <taxon>Microbacteriaceae</taxon>
        <taxon>Leifsonia</taxon>
    </lineage>
</organism>
<dbReference type="InterPro" id="IPR054156">
    <property type="entry name" value="YxaF_TetR_C"/>
</dbReference>
<dbReference type="InterPro" id="IPR001647">
    <property type="entry name" value="HTH_TetR"/>
</dbReference>
<dbReference type="SUPFAM" id="SSF48498">
    <property type="entry name" value="Tetracyclin repressor-like, C-terminal domain"/>
    <property type="match status" value="1"/>
</dbReference>
<accession>A0A7W4UXC9</accession>
<feature type="domain" description="HTH tetR-type" evidence="5">
    <location>
        <begin position="3"/>
        <end position="63"/>
    </location>
</feature>
<dbReference type="Gene3D" id="1.10.357.10">
    <property type="entry name" value="Tetracycline Repressor, domain 2"/>
    <property type="match status" value="1"/>
</dbReference>
<sequence length="192" mass="20294">MTADVRSRMVDGAIRLLATRGLAGTSFSEVLELTGAPRGSIYHHFPGGKDELIAAAVDRSAENAVTLLDQRAGEPADRVAELFLDAWRLLLTRSGFEAGCALVAVTVDADTEVLRERAAVAFTVWRGHLAELLTRGGMPPATAQRTATLLLAAAEGGVILSRATHDLEPFDTVAAALLDQVRAGLTPRTPTP</sequence>
<evidence type="ECO:0000256" key="1">
    <source>
        <dbReference type="ARBA" id="ARBA00023015"/>
    </source>
</evidence>